<accession>A0A1A9Z3L2</accession>
<reference evidence="2" key="1">
    <citation type="submission" date="2014-03" db="EMBL/GenBank/DDBJ databases">
        <authorList>
            <person name="Aksoy S."/>
            <person name="Warren W."/>
            <person name="Wilson R.K."/>
        </authorList>
    </citation>
    <scope>NUCLEOTIDE SEQUENCE [LARGE SCALE GENOMIC DNA]</scope>
    <source>
        <strain evidence="2">IAEA</strain>
    </source>
</reference>
<dbReference type="EnsemblMetazoa" id="GPAI002863-RA">
    <property type="protein sequence ID" value="GPAI002863-PA"/>
    <property type="gene ID" value="GPAI002863"/>
</dbReference>
<organism evidence="1 2">
    <name type="scientific">Glossina pallidipes</name>
    <name type="common">Tsetse fly</name>
    <dbReference type="NCBI Taxonomy" id="7398"/>
    <lineage>
        <taxon>Eukaryota</taxon>
        <taxon>Metazoa</taxon>
        <taxon>Ecdysozoa</taxon>
        <taxon>Arthropoda</taxon>
        <taxon>Hexapoda</taxon>
        <taxon>Insecta</taxon>
        <taxon>Pterygota</taxon>
        <taxon>Neoptera</taxon>
        <taxon>Endopterygota</taxon>
        <taxon>Diptera</taxon>
        <taxon>Brachycera</taxon>
        <taxon>Muscomorpha</taxon>
        <taxon>Hippoboscoidea</taxon>
        <taxon>Glossinidae</taxon>
        <taxon>Glossina</taxon>
    </lineage>
</organism>
<evidence type="ECO:0000313" key="1">
    <source>
        <dbReference type="EnsemblMetazoa" id="GPAI002863-PA"/>
    </source>
</evidence>
<evidence type="ECO:0000313" key="2">
    <source>
        <dbReference type="Proteomes" id="UP000092445"/>
    </source>
</evidence>
<name>A0A1A9Z3L2_GLOPL</name>
<dbReference type="AlphaFoldDB" id="A0A1A9Z3L2"/>
<proteinExistence type="predicted"/>
<keyword evidence="2" id="KW-1185">Reference proteome</keyword>
<dbReference type="VEuPathDB" id="VectorBase:GPAI002863"/>
<dbReference type="Proteomes" id="UP000092445">
    <property type="component" value="Unassembled WGS sequence"/>
</dbReference>
<protein>
    <submittedName>
        <fullName evidence="1">Uncharacterized protein</fullName>
    </submittedName>
</protein>
<reference evidence="1" key="2">
    <citation type="submission" date="2020-05" db="UniProtKB">
        <authorList>
            <consortium name="EnsemblMetazoa"/>
        </authorList>
    </citation>
    <scope>IDENTIFICATION</scope>
    <source>
        <strain evidence="1">IAEA</strain>
    </source>
</reference>
<sequence>MQRHLRNQQVTYGSDCLSNRDLHFHLIIDVDVEESYLKYKADASKRTRLTNTNTRKDFAINASHPRHRPPFVDDESIKINWFLSEISAHHPNFDIFRHLENVMAIGINESPMT</sequence>